<evidence type="ECO:0000256" key="1">
    <source>
        <dbReference type="ARBA" id="ARBA00006739"/>
    </source>
</evidence>
<gene>
    <name evidence="5" type="ORF">A7A09_019610</name>
</gene>
<evidence type="ECO:0000256" key="3">
    <source>
        <dbReference type="ARBA" id="ARBA00022679"/>
    </source>
</evidence>
<dbReference type="PANTHER" id="PTHR43179">
    <property type="entry name" value="RHAMNOSYLTRANSFERASE WBBL"/>
    <property type="match status" value="1"/>
</dbReference>
<dbReference type="SUPFAM" id="SSF53448">
    <property type="entry name" value="Nucleotide-diphospho-sugar transferases"/>
    <property type="match status" value="1"/>
</dbReference>
<evidence type="ECO:0000259" key="4">
    <source>
        <dbReference type="Pfam" id="PF00535"/>
    </source>
</evidence>
<comment type="caution">
    <text evidence="5">The sequence shown here is derived from an EMBL/GenBank/DDBJ whole genome shotgun (WGS) entry which is preliminary data.</text>
</comment>
<dbReference type="Pfam" id="PF00535">
    <property type="entry name" value="Glycos_transf_2"/>
    <property type="match status" value="1"/>
</dbReference>
<evidence type="ECO:0000313" key="6">
    <source>
        <dbReference type="Proteomes" id="UP000238137"/>
    </source>
</evidence>
<proteinExistence type="inferred from homology"/>
<dbReference type="OrthoDB" id="7665907at2"/>
<dbReference type="EMBL" id="PXNQ02000016">
    <property type="protein sequence ID" value="RNF32883.1"/>
    <property type="molecule type" value="Genomic_DNA"/>
</dbReference>
<name>A0A3R7NVM7_9RHOB</name>
<dbReference type="CDD" id="cd04185">
    <property type="entry name" value="GT_2_like_b"/>
    <property type="match status" value="1"/>
</dbReference>
<evidence type="ECO:0000256" key="2">
    <source>
        <dbReference type="ARBA" id="ARBA00022676"/>
    </source>
</evidence>
<protein>
    <submittedName>
        <fullName evidence="5">Glycosyl transferase</fullName>
    </submittedName>
</protein>
<keyword evidence="2" id="KW-0328">Glycosyltransferase</keyword>
<dbReference type="InterPro" id="IPR029044">
    <property type="entry name" value="Nucleotide-diphossugar_trans"/>
</dbReference>
<dbReference type="GO" id="GO:0016757">
    <property type="term" value="F:glycosyltransferase activity"/>
    <property type="evidence" value="ECO:0007669"/>
    <property type="project" value="UniProtKB-KW"/>
</dbReference>
<evidence type="ECO:0000313" key="5">
    <source>
        <dbReference type="EMBL" id="RNF32883.1"/>
    </source>
</evidence>
<dbReference type="AlphaFoldDB" id="A0A3R7NVM7"/>
<feature type="domain" description="Glycosyltransferase 2-like" evidence="4">
    <location>
        <begin position="9"/>
        <end position="112"/>
    </location>
</feature>
<organism evidence="5 6">
    <name type="scientific">Paracoccus methylarcula</name>
    <dbReference type="NCBI Taxonomy" id="72022"/>
    <lineage>
        <taxon>Bacteria</taxon>
        <taxon>Pseudomonadati</taxon>
        <taxon>Pseudomonadota</taxon>
        <taxon>Alphaproteobacteria</taxon>
        <taxon>Rhodobacterales</taxon>
        <taxon>Paracoccaceae</taxon>
        <taxon>Paracoccus</taxon>
    </lineage>
</organism>
<dbReference type="InterPro" id="IPR001173">
    <property type="entry name" value="Glyco_trans_2-like"/>
</dbReference>
<keyword evidence="3 5" id="KW-0808">Transferase</keyword>
<dbReference type="PANTHER" id="PTHR43179:SF12">
    <property type="entry name" value="GALACTOFURANOSYLTRANSFERASE GLFT2"/>
    <property type="match status" value="1"/>
</dbReference>
<comment type="similarity">
    <text evidence="1">Belongs to the glycosyltransferase 2 family.</text>
</comment>
<keyword evidence="6" id="KW-1185">Reference proteome</keyword>
<dbReference type="Gene3D" id="3.90.550.10">
    <property type="entry name" value="Spore Coat Polysaccharide Biosynthesis Protein SpsA, Chain A"/>
    <property type="match status" value="1"/>
</dbReference>
<sequence>MTELTNTTAVIVTYNRSAKLMKVLDALERQSVPLEMILVVDNASTDDTRTLVEARAMEMPNIRYLRLPKNIGGAGGFHEGIKEAYAQGARYIWVSDDDAYPEPDAIGKLLAASAEFEQRHRWRPSFACSRVEWTDGSLCEMNTPRPVWDWPRFLRPEKAWALVDSCSFVSVLIPRWAVKEHGLPISDYFIWFDDAEYTRRLSRSYPGIFCPESRVIHDTPDNRGVNFGLITHKSLWKFKYGARNETSFRRREQGLAGVLIFAHGVYRQMKQGGVSWKLRWQIFGAILRGLVFRPKIEHV</sequence>
<dbReference type="Proteomes" id="UP000238137">
    <property type="component" value="Unassembled WGS sequence"/>
</dbReference>
<reference evidence="5" key="1">
    <citation type="submission" date="2018-05" db="EMBL/GenBank/DDBJ databases">
        <title>Reclassification of Methylarcula marina and Methylarcula terricola as Paracoccus methylarcula sp.nov., comb.nov. and Paracoccus terricola comb.nov.</title>
        <authorList>
            <person name="Shmareva M.N."/>
            <person name="Doronina N.V."/>
            <person name="Vasilenko O.V."/>
            <person name="Tarlachkov S.V."/>
            <person name="Trotsenko Y.A."/>
        </authorList>
    </citation>
    <scope>NUCLEOTIDE SEQUENCE [LARGE SCALE GENOMIC DNA]</scope>
    <source>
        <strain evidence="5">VKM B-2159</strain>
    </source>
</reference>
<accession>A0A3R7NVM7</accession>
<dbReference type="RefSeq" id="WP_106692981.1">
    <property type="nucleotide sequence ID" value="NZ_PXNQ02000016.1"/>
</dbReference>